<dbReference type="KEGG" id="haxz:M0R88_15780"/>
<protein>
    <recommendedName>
        <fullName evidence="1">DNA (cytosine-5-)-methyltransferase</fullName>
        <ecNumber evidence="1">2.1.1.37</ecNumber>
    </recommendedName>
</protein>
<dbReference type="PRINTS" id="PR00105">
    <property type="entry name" value="C5METTRFRASE"/>
</dbReference>
<dbReference type="Proteomes" id="UP000830434">
    <property type="component" value="Chromosome"/>
</dbReference>
<dbReference type="GO" id="GO:0032259">
    <property type="term" value="P:methylation"/>
    <property type="evidence" value="ECO:0007669"/>
    <property type="project" value="UniProtKB-KW"/>
</dbReference>
<keyword evidence="4" id="KW-0949">S-adenosyl-L-methionine</keyword>
<dbReference type="PANTHER" id="PTHR10629">
    <property type="entry name" value="CYTOSINE-SPECIFIC METHYLTRANSFERASE"/>
    <property type="match status" value="1"/>
</dbReference>
<dbReference type="PROSITE" id="PS00095">
    <property type="entry name" value="C5_MTASE_2"/>
    <property type="match status" value="1"/>
</dbReference>
<dbReference type="InterPro" id="IPR001525">
    <property type="entry name" value="C5_MeTfrase"/>
</dbReference>
<dbReference type="NCBIfam" id="TIGR00675">
    <property type="entry name" value="dcm"/>
    <property type="match status" value="1"/>
</dbReference>
<dbReference type="Pfam" id="PF00145">
    <property type="entry name" value="DNA_methylase"/>
    <property type="match status" value="1"/>
</dbReference>
<dbReference type="PROSITE" id="PS51679">
    <property type="entry name" value="SAM_MT_C5"/>
    <property type="match status" value="1"/>
</dbReference>
<dbReference type="EMBL" id="CP096658">
    <property type="protein sequence ID" value="UPV99963.1"/>
    <property type="molecule type" value="Genomic_DNA"/>
</dbReference>
<evidence type="ECO:0000256" key="4">
    <source>
        <dbReference type="ARBA" id="ARBA00022691"/>
    </source>
</evidence>
<evidence type="ECO:0000256" key="5">
    <source>
        <dbReference type="RuleBase" id="RU000416"/>
    </source>
</evidence>
<dbReference type="GO" id="GO:0003677">
    <property type="term" value="F:DNA binding"/>
    <property type="evidence" value="ECO:0007669"/>
    <property type="project" value="TreeGrafter"/>
</dbReference>
<dbReference type="EC" id="2.1.1.37" evidence="1"/>
<dbReference type="Gene3D" id="3.90.120.10">
    <property type="entry name" value="DNA Methylase, subunit A, domain 2"/>
    <property type="match status" value="1"/>
</dbReference>
<organism evidence="6 7">
    <name type="scientific">Halorussus gelatinilyticus</name>
    <dbReference type="NCBI Taxonomy" id="2937524"/>
    <lineage>
        <taxon>Archaea</taxon>
        <taxon>Methanobacteriati</taxon>
        <taxon>Methanobacteriota</taxon>
        <taxon>Stenosarchaea group</taxon>
        <taxon>Halobacteria</taxon>
        <taxon>Halobacteriales</taxon>
        <taxon>Haladaptataceae</taxon>
        <taxon>Halorussus</taxon>
    </lineage>
</organism>
<evidence type="ECO:0000256" key="1">
    <source>
        <dbReference type="ARBA" id="ARBA00011975"/>
    </source>
</evidence>
<dbReference type="SUPFAM" id="SSF53335">
    <property type="entry name" value="S-adenosyl-L-methionine-dependent methyltransferases"/>
    <property type="match status" value="1"/>
</dbReference>
<sequence>MKVAAVDLFCGAGGLSYGLQQAGVSVVAGIDQDPDCKYPYEQNIDAEYVRADVHALAQNPEPIAQMYPWDADLKVLAACAPCQPYSTMGHSKGDGHEDHQKWGLLNEVSRIVKYVEPDVVVTENVLQVKQEDGVYDAFVESLESQGYHVNSDDNKNVYCPEYGIPQKRKRWVVMASKQGPLSLPDPPIQNENDYPTVEDTIDHLPPIEAGEVSDVNDVHRARSLSEKNLERIDNMEPGGDWTLWEEPDLNHLLADCHRKASGQSYKAPYSRMRPDEPSPTITTQFYNYGSGRFGHYDTDQNRALSILEGALLQTFPEDYDFYDEWEDVGVSNLGRMIGNAVPPKLGEYMGKAILSHVGAAAPSVESTVADD</sequence>
<evidence type="ECO:0000313" key="6">
    <source>
        <dbReference type="EMBL" id="UPV99963.1"/>
    </source>
</evidence>
<dbReference type="InterPro" id="IPR050390">
    <property type="entry name" value="C5-Methyltransferase"/>
</dbReference>
<dbReference type="InterPro" id="IPR029063">
    <property type="entry name" value="SAM-dependent_MTases_sf"/>
</dbReference>
<keyword evidence="3" id="KW-0808">Transferase</keyword>
<dbReference type="GeneID" id="72191345"/>
<dbReference type="PROSITE" id="PS00094">
    <property type="entry name" value="C5_MTASE_1"/>
    <property type="match status" value="1"/>
</dbReference>
<comment type="similarity">
    <text evidence="5">Belongs to the class I-like SAM-binding methyltransferase superfamily. C5-methyltransferase family.</text>
</comment>
<keyword evidence="7" id="KW-1185">Reference proteome</keyword>
<dbReference type="Gene3D" id="3.40.50.150">
    <property type="entry name" value="Vaccinia Virus protein VP39"/>
    <property type="match status" value="1"/>
</dbReference>
<gene>
    <name evidence="6" type="ORF">M0R88_15780</name>
</gene>
<dbReference type="REBASE" id="616359">
    <property type="entry name" value="M.HspJT40ORF15780P"/>
</dbReference>
<dbReference type="GO" id="GO:0003886">
    <property type="term" value="F:DNA (cytosine-5-)-methyltransferase activity"/>
    <property type="evidence" value="ECO:0007669"/>
    <property type="project" value="UniProtKB-EC"/>
</dbReference>
<evidence type="ECO:0000313" key="7">
    <source>
        <dbReference type="Proteomes" id="UP000830434"/>
    </source>
</evidence>
<evidence type="ECO:0000256" key="3">
    <source>
        <dbReference type="ARBA" id="ARBA00022679"/>
    </source>
</evidence>
<dbReference type="PANTHER" id="PTHR10629:SF52">
    <property type="entry name" value="DNA (CYTOSINE-5)-METHYLTRANSFERASE 1"/>
    <property type="match status" value="1"/>
</dbReference>
<reference evidence="6" key="1">
    <citation type="submission" date="2022-04" db="EMBL/GenBank/DDBJ databases">
        <title>Diverse halophilic archaea isolated from saline environments.</title>
        <authorList>
            <person name="Cui H.-L."/>
        </authorList>
    </citation>
    <scope>NUCLEOTIDE SEQUENCE</scope>
    <source>
        <strain evidence="6">XZYJT40</strain>
    </source>
</reference>
<dbReference type="RefSeq" id="WP_248654401.1">
    <property type="nucleotide sequence ID" value="NZ_CP096658.1"/>
</dbReference>
<dbReference type="InterPro" id="IPR018117">
    <property type="entry name" value="C5_DNA_meth_AS"/>
</dbReference>
<keyword evidence="2 6" id="KW-0489">Methyltransferase</keyword>
<proteinExistence type="inferred from homology"/>
<dbReference type="InterPro" id="IPR031303">
    <property type="entry name" value="C5_meth_CS"/>
</dbReference>
<evidence type="ECO:0000256" key="2">
    <source>
        <dbReference type="ARBA" id="ARBA00022603"/>
    </source>
</evidence>
<dbReference type="AlphaFoldDB" id="A0A8U0II64"/>
<dbReference type="GO" id="GO:0044027">
    <property type="term" value="P:negative regulation of gene expression via chromosomal CpG island methylation"/>
    <property type="evidence" value="ECO:0007669"/>
    <property type="project" value="TreeGrafter"/>
</dbReference>
<name>A0A8U0II64_9EURY</name>
<accession>A0A8U0II64</accession>